<comment type="function">
    <text evidence="6">Na(+)/H(+) antiporter that extrudes sodium in exchange for external protons.</text>
</comment>
<keyword evidence="6" id="KW-0739">Sodium transport</keyword>
<evidence type="ECO:0000256" key="3">
    <source>
        <dbReference type="ARBA" id="ARBA00022692"/>
    </source>
</evidence>
<sequence length="400" mass="42667">MNDVPSLIRPPSVLRRFLDSEASGGIILMFAAALALIVANSPLAETYFHALHIYIGGLSLLHWINDGLMVIFFLLVGLEIKREFLDGQLASWSNRMLPGIAAAGGVAIPALIFAYLNFSNPETIRGWAIPSATDIAFALGVISLLGSRVPTSLKVFLATLAILDDLAAVAIIAVFYTSDIAMPYLGAAAAATLVLIVLNRMGVMKLLPYLIVGAVLWYLVLRSGVHATVAGVILAMAIPLRPAPGKPDDMTSPLHKLEHALSNWVSFLIVPIFGFANAGVSFAGVDATVFRDTLTLGIALGLFIGKQVGVFGAAWLSIKLRLTAKPMGATWAQIYGVSLLCGIGFTMSLFIGLLSFPSDHMQDETKIGVLTGSILSAVFGYLVLRFCGKRKPEQEEELIG</sequence>
<name>A0A135HZ15_9HYPH</name>
<keyword evidence="5 6" id="KW-0472">Membrane</keyword>
<feature type="transmembrane region" description="Helical" evidence="6">
    <location>
        <begin position="367"/>
        <end position="384"/>
    </location>
</feature>
<protein>
    <recommendedName>
        <fullName evidence="6">Na(+)/H(+) antiporter NhaA</fullName>
    </recommendedName>
    <alternativeName>
        <fullName evidence="6">Sodium/proton antiporter NhaA</fullName>
    </alternativeName>
</protein>
<dbReference type="STRING" id="1494590.ATN84_01010"/>
<dbReference type="Pfam" id="PF06965">
    <property type="entry name" value="Na_H_antiport_1"/>
    <property type="match status" value="1"/>
</dbReference>
<feature type="transmembrane region" description="Helical" evidence="6">
    <location>
        <begin position="182"/>
        <end position="199"/>
    </location>
</feature>
<gene>
    <name evidence="6 7" type="primary">nhaA</name>
    <name evidence="7" type="ORF">ATN84_01010</name>
</gene>
<reference evidence="7 8" key="1">
    <citation type="submission" date="2015-11" db="EMBL/GenBank/DDBJ databases">
        <title>Draft genome sequence of Paramesorhizobium deserti A-3-E, a strain highly resistant to diverse beta-lactam antibiotics.</title>
        <authorList>
            <person name="Lv R."/>
            <person name="Yang X."/>
            <person name="Fang N."/>
            <person name="Guo J."/>
            <person name="Luo X."/>
            <person name="Peng F."/>
            <person name="Yang R."/>
            <person name="Cui Y."/>
            <person name="Fang C."/>
            <person name="Song Y."/>
        </authorList>
    </citation>
    <scope>NUCLEOTIDE SEQUENCE [LARGE SCALE GENOMIC DNA]</scope>
    <source>
        <strain evidence="7 8">A-3-E</strain>
    </source>
</reference>
<dbReference type="PANTHER" id="PTHR30341">
    <property type="entry name" value="SODIUM ION/PROTON ANTIPORTER NHAA-RELATED"/>
    <property type="match status" value="1"/>
</dbReference>
<dbReference type="GO" id="GO:0005886">
    <property type="term" value="C:plasma membrane"/>
    <property type="evidence" value="ECO:0007669"/>
    <property type="project" value="UniProtKB-SubCell"/>
</dbReference>
<evidence type="ECO:0000256" key="1">
    <source>
        <dbReference type="ARBA" id="ARBA00004429"/>
    </source>
</evidence>
<evidence type="ECO:0000313" key="7">
    <source>
        <dbReference type="EMBL" id="KXF78411.1"/>
    </source>
</evidence>
<feature type="transmembrane region" description="Helical" evidence="6">
    <location>
        <begin position="227"/>
        <end position="243"/>
    </location>
</feature>
<dbReference type="NCBIfam" id="NF007112">
    <property type="entry name" value="PRK09561.1"/>
    <property type="match status" value="1"/>
</dbReference>
<feature type="transmembrane region" description="Helical" evidence="6">
    <location>
        <begin position="21"/>
        <end position="39"/>
    </location>
</feature>
<feature type="transmembrane region" description="Helical" evidence="6">
    <location>
        <begin position="264"/>
        <end position="284"/>
    </location>
</feature>
<accession>A0A135HZ15</accession>
<keyword evidence="6" id="KW-0050">Antiport</keyword>
<dbReference type="Proteomes" id="UP000070107">
    <property type="component" value="Unassembled WGS sequence"/>
</dbReference>
<comment type="catalytic activity">
    <reaction evidence="6">
        <text>Na(+)(in) + 2 H(+)(out) = Na(+)(out) + 2 H(+)(in)</text>
        <dbReference type="Rhea" id="RHEA:29251"/>
        <dbReference type="ChEBI" id="CHEBI:15378"/>
        <dbReference type="ChEBI" id="CHEBI:29101"/>
    </reaction>
</comment>
<dbReference type="PANTHER" id="PTHR30341:SF0">
    <property type="entry name" value="NA(+)_H(+) ANTIPORTER NHAA"/>
    <property type="match status" value="1"/>
</dbReference>
<dbReference type="NCBIfam" id="NF007111">
    <property type="entry name" value="PRK09560.1"/>
    <property type="match status" value="1"/>
</dbReference>
<comment type="similarity">
    <text evidence="6">Belongs to the NhaA Na(+)/H(+) (TC 2.A.33) antiporter family.</text>
</comment>
<dbReference type="InterPro" id="IPR004670">
    <property type="entry name" value="NhaA"/>
</dbReference>
<keyword evidence="4 6" id="KW-1133">Transmembrane helix</keyword>
<dbReference type="GO" id="GO:0006885">
    <property type="term" value="P:regulation of pH"/>
    <property type="evidence" value="ECO:0007669"/>
    <property type="project" value="UniProtKB-UniRule"/>
</dbReference>
<dbReference type="EMBL" id="LNTU01000001">
    <property type="protein sequence ID" value="KXF78411.1"/>
    <property type="molecule type" value="Genomic_DNA"/>
</dbReference>
<comment type="caution">
    <text evidence="7">The sequence shown here is derived from an EMBL/GenBank/DDBJ whole genome shotgun (WGS) entry which is preliminary data.</text>
</comment>
<dbReference type="HAMAP" id="MF_01844">
    <property type="entry name" value="NhaA"/>
    <property type="match status" value="1"/>
</dbReference>
<keyword evidence="6" id="KW-0406">Ion transport</keyword>
<keyword evidence="8" id="KW-1185">Reference proteome</keyword>
<feature type="transmembrane region" description="Helical" evidence="6">
    <location>
        <begin position="97"/>
        <end position="118"/>
    </location>
</feature>
<comment type="subcellular location">
    <subcellularLocation>
        <location evidence="1">Cell inner membrane</location>
        <topology evidence="1">Multi-pass membrane protein</topology>
    </subcellularLocation>
    <subcellularLocation>
        <location evidence="6">Cell membrane</location>
        <topology evidence="6">Multi-pass membrane protein</topology>
    </subcellularLocation>
</comment>
<feature type="transmembrane region" description="Helical" evidence="6">
    <location>
        <begin position="296"/>
        <end position="318"/>
    </location>
</feature>
<feature type="transmembrane region" description="Helical" evidence="6">
    <location>
        <begin position="124"/>
        <end position="146"/>
    </location>
</feature>
<dbReference type="NCBIfam" id="TIGR00773">
    <property type="entry name" value="NhaA"/>
    <property type="match status" value="1"/>
</dbReference>
<organism evidence="7 8">
    <name type="scientific">Paramesorhizobium deserti</name>
    <dbReference type="NCBI Taxonomy" id="1494590"/>
    <lineage>
        <taxon>Bacteria</taxon>
        <taxon>Pseudomonadati</taxon>
        <taxon>Pseudomonadota</taxon>
        <taxon>Alphaproteobacteria</taxon>
        <taxon>Hyphomicrobiales</taxon>
        <taxon>Phyllobacteriaceae</taxon>
        <taxon>Paramesorhizobium</taxon>
    </lineage>
</organism>
<keyword evidence="3 6" id="KW-0812">Transmembrane</keyword>
<evidence type="ECO:0000256" key="4">
    <source>
        <dbReference type="ARBA" id="ARBA00022989"/>
    </source>
</evidence>
<keyword evidence="6" id="KW-0915">Sodium</keyword>
<proteinExistence type="inferred from homology"/>
<dbReference type="GO" id="GO:0015385">
    <property type="term" value="F:sodium:proton antiporter activity"/>
    <property type="evidence" value="ECO:0007669"/>
    <property type="project" value="UniProtKB-UniRule"/>
</dbReference>
<keyword evidence="6" id="KW-0813">Transport</keyword>
<dbReference type="OrthoDB" id="9808135at2"/>
<feature type="transmembrane region" description="Helical" evidence="6">
    <location>
        <begin position="330"/>
        <end position="355"/>
    </location>
</feature>
<feature type="transmembrane region" description="Helical" evidence="6">
    <location>
        <begin position="155"/>
        <end position="176"/>
    </location>
</feature>
<evidence type="ECO:0000256" key="5">
    <source>
        <dbReference type="ARBA" id="ARBA00023136"/>
    </source>
</evidence>
<dbReference type="InterPro" id="IPR023171">
    <property type="entry name" value="Na/H_antiporter_dom_sf"/>
</dbReference>
<dbReference type="Gene3D" id="1.20.1530.10">
    <property type="entry name" value="Na+/H+ antiporter like domain"/>
    <property type="match status" value="1"/>
</dbReference>
<evidence type="ECO:0000256" key="2">
    <source>
        <dbReference type="ARBA" id="ARBA00022475"/>
    </source>
</evidence>
<dbReference type="AlphaFoldDB" id="A0A135HZ15"/>
<evidence type="ECO:0000313" key="8">
    <source>
        <dbReference type="Proteomes" id="UP000070107"/>
    </source>
</evidence>
<evidence type="ECO:0000256" key="6">
    <source>
        <dbReference type="HAMAP-Rule" id="MF_01844"/>
    </source>
</evidence>
<feature type="transmembrane region" description="Helical" evidence="6">
    <location>
        <begin position="51"/>
        <end position="76"/>
    </location>
</feature>
<dbReference type="RefSeq" id="WP_068879681.1">
    <property type="nucleotide sequence ID" value="NZ_LNTU01000001.1"/>
</dbReference>
<keyword evidence="2 6" id="KW-1003">Cell membrane</keyword>